<organism evidence="1 2">
    <name type="scientific">Pseudomonas neuropathica</name>
    <dbReference type="NCBI Taxonomy" id="2730425"/>
    <lineage>
        <taxon>Bacteria</taxon>
        <taxon>Pseudomonadati</taxon>
        <taxon>Pseudomonadota</taxon>
        <taxon>Gammaproteobacteria</taxon>
        <taxon>Pseudomonadales</taxon>
        <taxon>Pseudomonadaceae</taxon>
        <taxon>Pseudomonas</taxon>
    </lineage>
</organism>
<name>A0ACC7N2U6_9PSED</name>
<reference evidence="1" key="1">
    <citation type="submission" date="2024-11" db="EMBL/GenBank/DDBJ databases">
        <authorList>
            <person name="Lucas J.A."/>
        </authorList>
    </citation>
    <scope>NUCLEOTIDE SEQUENCE</scope>
    <source>
        <strain evidence="1">Z 8.8</strain>
    </source>
</reference>
<dbReference type="Proteomes" id="UP001622950">
    <property type="component" value="Unassembled WGS sequence"/>
</dbReference>
<keyword evidence="2" id="KW-1185">Reference proteome</keyword>
<protein>
    <submittedName>
        <fullName evidence="1">Uncharacterized protein</fullName>
    </submittedName>
</protein>
<sequence length="57" mass="6406">MKIKSHLAYYVPFLILFFLVLTVLVSVPPEPASVKACKRYASCVAMSSSAPNWINFR</sequence>
<proteinExistence type="predicted"/>
<accession>A0ACC7N2U6</accession>
<evidence type="ECO:0000313" key="1">
    <source>
        <dbReference type="EMBL" id="MFK9084484.1"/>
    </source>
</evidence>
<comment type="caution">
    <text evidence="1">The sequence shown here is derived from an EMBL/GenBank/DDBJ whole genome shotgun (WGS) entry which is preliminary data.</text>
</comment>
<dbReference type="EMBL" id="JBJHQE010000085">
    <property type="protein sequence ID" value="MFK9084484.1"/>
    <property type="molecule type" value="Genomic_DNA"/>
</dbReference>
<gene>
    <name evidence="1" type="ORF">ACJEBM_27905</name>
</gene>
<evidence type="ECO:0000313" key="2">
    <source>
        <dbReference type="Proteomes" id="UP001622950"/>
    </source>
</evidence>